<organism evidence="3 4">
    <name type="scientific">Tuber magnatum</name>
    <name type="common">white Piedmont truffle</name>
    <dbReference type="NCBI Taxonomy" id="42249"/>
    <lineage>
        <taxon>Eukaryota</taxon>
        <taxon>Fungi</taxon>
        <taxon>Dikarya</taxon>
        <taxon>Ascomycota</taxon>
        <taxon>Pezizomycotina</taxon>
        <taxon>Pezizomycetes</taxon>
        <taxon>Pezizales</taxon>
        <taxon>Tuberaceae</taxon>
        <taxon>Tuber</taxon>
    </lineage>
</organism>
<evidence type="ECO:0000313" key="4">
    <source>
        <dbReference type="Proteomes" id="UP000246991"/>
    </source>
</evidence>
<dbReference type="AlphaFoldDB" id="A0A317SS88"/>
<dbReference type="OrthoDB" id="9978204at2759"/>
<feature type="coiled-coil region" evidence="1">
    <location>
        <begin position="84"/>
        <end position="143"/>
    </location>
</feature>
<reference evidence="3 4" key="1">
    <citation type="submission" date="2018-03" db="EMBL/GenBank/DDBJ databases">
        <title>Genomes of Pezizomycetes fungi and the evolution of truffles.</title>
        <authorList>
            <person name="Murat C."/>
            <person name="Payen T."/>
            <person name="Noel B."/>
            <person name="Kuo A."/>
            <person name="Martin F.M."/>
        </authorList>
    </citation>
    <scope>NUCLEOTIDE SEQUENCE [LARGE SCALE GENOMIC DNA]</scope>
    <source>
        <strain evidence="3">091103-1</strain>
    </source>
</reference>
<accession>A0A317SS88</accession>
<dbReference type="STRING" id="42249.A0A317SS88"/>
<comment type="caution">
    <text evidence="3">The sequence shown here is derived from an EMBL/GenBank/DDBJ whole genome shotgun (WGS) entry which is preliminary data.</text>
</comment>
<name>A0A317SS88_9PEZI</name>
<feature type="domain" description="Mnd1 HTH" evidence="2">
    <location>
        <begin position="14"/>
        <end position="73"/>
    </location>
</feature>
<evidence type="ECO:0000256" key="1">
    <source>
        <dbReference type="SAM" id="Coils"/>
    </source>
</evidence>
<dbReference type="Proteomes" id="UP000246991">
    <property type="component" value="Unassembled WGS sequence"/>
</dbReference>
<proteinExistence type="predicted"/>
<evidence type="ECO:0000313" key="3">
    <source>
        <dbReference type="EMBL" id="PWW76296.1"/>
    </source>
</evidence>
<sequence>MPPKSLSPAKLQQVLAHIHSLNTAHTLKDLEKIIPTATGVSGMLVKDYLTALVDEGLLRVEKIGSGNWYWAFRSEETNTKRRVLKNCLEERDRIRLAISGLKREIGEIGADGGEENEELVRRVQELKVVKAGMLAEIAGYEEENVSGLKREIDEMRTRINLTIGRAHPRRLKLGLMGQIIFTRWRNT</sequence>
<keyword evidence="4" id="KW-1185">Reference proteome</keyword>
<keyword evidence="1" id="KW-0175">Coiled coil</keyword>
<dbReference type="InterPro" id="IPR040453">
    <property type="entry name" value="Mnd1_HTH"/>
</dbReference>
<dbReference type="Pfam" id="PF03962">
    <property type="entry name" value="Mnd1"/>
    <property type="match status" value="1"/>
</dbReference>
<protein>
    <recommendedName>
        <fullName evidence="2">Mnd1 HTH domain-containing protein</fullName>
    </recommendedName>
</protein>
<evidence type="ECO:0000259" key="2">
    <source>
        <dbReference type="Pfam" id="PF03962"/>
    </source>
</evidence>
<gene>
    <name evidence="3" type="ORF">C7212DRAFT_358046</name>
</gene>
<dbReference type="EMBL" id="PYWC01000035">
    <property type="protein sequence ID" value="PWW76296.1"/>
    <property type="molecule type" value="Genomic_DNA"/>
</dbReference>